<feature type="domain" description="HTH myb-type" evidence="9">
    <location>
        <begin position="121"/>
        <end position="175"/>
    </location>
</feature>
<dbReference type="OMA" id="ANIQSHC"/>
<evidence type="ECO:0000259" key="9">
    <source>
        <dbReference type="PROSITE" id="PS51294"/>
    </source>
</evidence>
<keyword evidence="11" id="KW-1185">Reference proteome</keyword>
<dbReference type="PANTHER" id="PTHR47997:SF75">
    <property type="entry name" value="MYB DOMAIN PROTEIN 55"/>
    <property type="match status" value="1"/>
</dbReference>
<keyword evidence="3" id="KW-0805">Transcription regulation</keyword>
<dbReference type="FunFam" id="1.10.10.60:FF:000158">
    <property type="entry name" value="MYB transcription factor"/>
    <property type="match status" value="1"/>
</dbReference>
<evidence type="ECO:0000256" key="6">
    <source>
        <dbReference type="ARBA" id="ARBA00023242"/>
    </source>
</evidence>
<dbReference type="InterPro" id="IPR001005">
    <property type="entry name" value="SANT/Myb"/>
</dbReference>
<dbReference type="Proteomes" id="UP000036987">
    <property type="component" value="Unassembled WGS sequence"/>
</dbReference>
<evidence type="ECO:0000256" key="1">
    <source>
        <dbReference type="ARBA" id="ARBA00004123"/>
    </source>
</evidence>
<accession>A0A0K9NTN0</accession>
<keyword evidence="4" id="KW-0238">DNA-binding</keyword>
<evidence type="ECO:0000313" key="10">
    <source>
        <dbReference type="EMBL" id="KMZ59422.1"/>
    </source>
</evidence>
<reference evidence="11" key="1">
    <citation type="journal article" date="2016" name="Nature">
        <title>The genome of the seagrass Zostera marina reveals angiosperm adaptation to the sea.</title>
        <authorList>
            <person name="Olsen J.L."/>
            <person name="Rouze P."/>
            <person name="Verhelst B."/>
            <person name="Lin Y.-C."/>
            <person name="Bayer T."/>
            <person name="Collen J."/>
            <person name="Dattolo E."/>
            <person name="De Paoli E."/>
            <person name="Dittami S."/>
            <person name="Maumus F."/>
            <person name="Michel G."/>
            <person name="Kersting A."/>
            <person name="Lauritano C."/>
            <person name="Lohaus R."/>
            <person name="Toepel M."/>
            <person name="Tonon T."/>
            <person name="Vanneste K."/>
            <person name="Amirebrahimi M."/>
            <person name="Brakel J."/>
            <person name="Bostroem C."/>
            <person name="Chovatia M."/>
            <person name="Grimwood J."/>
            <person name="Jenkins J.W."/>
            <person name="Jueterbock A."/>
            <person name="Mraz A."/>
            <person name="Stam W.T."/>
            <person name="Tice H."/>
            <person name="Bornberg-Bauer E."/>
            <person name="Green P.J."/>
            <person name="Pearson G.A."/>
            <person name="Procaccini G."/>
            <person name="Duarte C.M."/>
            <person name="Schmutz J."/>
            <person name="Reusch T.B.H."/>
            <person name="Van de Peer Y."/>
        </authorList>
    </citation>
    <scope>NUCLEOTIDE SEQUENCE [LARGE SCALE GENOMIC DNA]</scope>
    <source>
        <strain evidence="11">cv. Finnish</strain>
    </source>
</reference>
<protein>
    <submittedName>
        <fullName evidence="10">Uncharacterized protein</fullName>
    </submittedName>
</protein>
<dbReference type="FunFam" id="1.10.10.60:FF:000394">
    <property type="entry name" value="MYB transcription factor"/>
    <property type="match status" value="1"/>
</dbReference>
<dbReference type="GO" id="GO:0005634">
    <property type="term" value="C:nucleus"/>
    <property type="evidence" value="ECO:0000318"/>
    <property type="project" value="GO_Central"/>
</dbReference>
<evidence type="ECO:0000256" key="7">
    <source>
        <dbReference type="SAM" id="MobiDB-lite"/>
    </source>
</evidence>
<evidence type="ECO:0000259" key="8">
    <source>
        <dbReference type="PROSITE" id="PS50090"/>
    </source>
</evidence>
<comment type="subcellular location">
    <subcellularLocation>
        <location evidence="1">Nucleus</location>
    </subcellularLocation>
</comment>
<sequence length="369" mass="42013">MHINKLEQEVLHIYKTSLPFLNRHRSCSAVVLDPHPPLRRHALTYVPILTTLLALLNLVMGRHPSCLKQKLKKGLWSPEEDEKLYNHIIRYGVGCWSTVPQQAGLQRCGKSCRLRWLNYLRPDLKRGTFSQEDEDLIISLHQVLGNKWSQIASHLQGRTDNEIKNFWNSTLKKKLRSQGIDPNTHRPLADNNMELLQKTQCPHTPNKLSPAPATRPPLFDPFPSSHNIIQKTEPHCPDFILTPDVEYDSTPNSNFAPYDIVLDVWNCYNNNNNNNTIIDSKSSIISSNGDTLSNSSNRKSMSSSAQICNHNNNSSFNWVVQQDNKLDSSLQNFHLEDTTSFEDYGAFPQIPFPVGFDCGFDDAYSCLDS</sequence>
<dbReference type="InterPro" id="IPR009057">
    <property type="entry name" value="Homeodomain-like_sf"/>
</dbReference>
<feature type="region of interest" description="Disordered" evidence="7">
    <location>
        <begin position="201"/>
        <end position="222"/>
    </location>
</feature>
<evidence type="ECO:0000313" key="11">
    <source>
        <dbReference type="Proteomes" id="UP000036987"/>
    </source>
</evidence>
<proteinExistence type="predicted"/>
<keyword evidence="2" id="KW-0677">Repeat</keyword>
<name>A0A0K9NTN0_ZOSMR</name>
<dbReference type="PANTHER" id="PTHR47997">
    <property type="entry name" value="MYB DOMAIN PROTEIN 55"/>
    <property type="match status" value="1"/>
</dbReference>
<feature type="domain" description="HTH myb-type" evidence="9">
    <location>
        <begin position="68"/>
        <end position="120"/>
    </location>
</feature>
<evidence type="ECO:0000256" key="5">
    <source>
        <dbReference type="ARBA" id="ARBA00023163"/>
    </source>
</evidence>
<dbReference type="PROSITE" id="PS51294">
    <property type="entry name" value="HTH_MYB"/>
    <property type="match status" value="2"/>
</dbReference>
<dbReference type="InterPro" id="IPR051953">
    <property type="entry name" value="Plant_SW-associated_TFs"/>
</dbReference>
<dbReference type="PROSITE" id="PS50090">
    <property type="entry name" value="MYB_LIKE"/>
    <property type="match status" value="2"/>
</dbReference>
<feature type="domain" description="Myb-like" evidence="8">
    <location>
        <begin position="121"/>
        <end position="171"/>
    </location>
</feature>
<dbReference type="EMBL" id="LFYR01001785">
    <property type="protein sequence ID" value="KMZ59422.1"/>
    <property type="molecule type" value="Genomic_DNA"/>
</dbReference>
<organism evidence="10 11">
    <name type="scientific">Zostera marina</name>
    <name type="common">Eelgrass</name>
    <dbReference type="NCBI Taxonomy" id="29655"/>
    <lineage>
        <taxon>Eukaryota</taxon>
        <taxon>Viridiplantae</taxon>
        <taxon>Streptophyta</taxon>
        <taxon>Embryophyta</taxon>
        <taxon>Tracheophyta</taxon>
        <taxon>Spermatophyta</taxon>
        <taxon>Magnoliopsida</taxon>
        <taxon>Liliopsida</taxon>
        <taxon>Zosteraceae</taxon>
        <taxon>Zostera</taxon>
    </lineage>
</organism>
<dbReference type="GO" id="GO:0000976">
    <property type="term" value="F:transcription cis-regulatory region binding"/>
    <property type="evidence" value="ECO:0000318"/>
    <property type="project" value="GO_Central"/>
</dbReference>
<dbReference type="AlphaFoldDB" id="A0A0K9NTN0"/>
<dbReference type="CDD" id="cd00167">
    <property type="entry name" value="SANT"/>
    <property type="match status" value="2"/>
</dbReference>
<evidence type="ECO:0000256" key="4">
    <source>
        <dbReference type="ARBA" id="ARBA00023125"/>
    </source>
</evidence>
<dbReference type="InterPro" id="IPR017930">
    <property type="entry name" value="Myb_dom"/>
</dbReference>
<dbReference type="SUPFAM" id="SSF46689">
    <property type="entry name" value="Homeodomain-like"/>
    <property type="match status" value="1"/>
</dbReference>
<comment type="caution">
    <text evidence="10">The sequence shown here is derived from an EMBL/GenBank/DDBJ whole genome shotgun (WGS) entry which is preliminary data.</text>
</comment>
<dbReference type="GO" id="GO:0006355">
    <property type="term" value="P:regulation of DNA-templated transcription"/>
    <property type="evidence" value="ECO:0000318"/>
    <property type="project" value="GO_Central"/>
</dbReference>
<evidence type="ECO:0000256" key="2">
    <source>
        <dbReference type="ARBA" id="ARBA00022737"/>
    </source>
</evidence>
<feature type="domain" description="Myb-like" evidence="8">
    <location>
        <begin position="68"/>
        <end position="120"/>
    </location>
</feature>
<dbReference type="SMART" id="SM00717">
    <property type="entry name" value="SANT"/>
    <property type="match status" value="2"/>
</dbReference>
<dbReference type="OrthoDB" id="2143914at2759"/>
<keyword evidence="6" id="KW-0539">Nucleus</keyword>
<keyword evidence="5" id="KW-0804">Transcription</keyword>
<gene>
    <name evidence="10" type="ORF">ZOSMA_68G00080</name>
</gene>
<evidence type="ECO:0000256" key="3">
    <source>
        <dbReference type="ARBA" id="ARBA00023015"/>
    </source>
</evidence>
<dbReference type="Gene3D" id="1.10.10.60">
    <property type="entry name" value="Homeodomain-like"/>
    <property type="match status" value="2"/>
</dbReference>
<dbReference type="Pfam" id="PF00249">
    <property type="entry name" value="Myb_DNA-binding"/>
    <property type="match status" value="2"/>
</dbReference>